<dbReference type="EMBL" id="CP011859">
    <property type="protein sequence ID" value="AQY21079.1"/>
    <property type="molecule type" value="Genomic_DNA"/>
</dbReference>
<evidence type="ECO:0000256" key="6">
    <source>
        <dbReference type="ARBA" id="ARBA00023251"/>
    </source>
</evidence>
<dbReference type="GO" id="GO:0008800">
    <property type="term" value="F:beta-lactamase activity"/>
    <property type="evidence" value="ECO:0007669"/>
    <property type="project" value="UniProtKB-UniRule"/>
</dbReference>
<dbReference type="EC" id="3.5.2.6" evidence="3 8"/>
<sequence length="309" mass="36262">MVFQLKLGANKPRLRQYPDRCASSLCDRGNRKKHTKMKKTFILLNLILLVNLNGYCQTKSLKSNEIVKPEFRNILDSLKVKGAILIYDVKNKTYYSNDFSWTKTGIIPASTFKIPNSIIALETGIIKNDSTIFKWNGEKRKFKNWEEDLTFKKAFQVSCVPCYQEIARKIGVKRMKRYLKKLNYRGMVFDTLTIDQFWLEGESKITQMQQIDFLERLYFSKLPISKRTERIMKDIMEIEKTESYTLNGKSGWGMRNKGNNGWLVGYLETNKSVYFFATNIEKPETNIDEFPIIRLNSTKEAFRKLKLIK</sequence>
<evidence type="ECO:0000256" key="4">
    <source>
        <dbReference type="ARBA" id="ARBA00022729"/>
    </source>
</evidence>
<evidence type="ECO:0000256" key="2">
    <source>
        <dbReference type="ARBA" id="ARBA00007898"/>
    </source>
</evidence>
<dbReference type="SMR" id="A0A1S7DPN4"/>
<dbReference type="GO" id="GO:0071555">
    <property type="term" value="P:cell wall organization"/>
    <property type="evidence" value="ECO:0007669"/>
    <property type="project" value="TreeGrafter"/>
</dbReference>
<feature type="domain" description="Penicillin-binding protein transpeptidase" evidence="9">
    <location>
        <begin position="93"/>
        <end position="284"/>
    </location>
</feature>
<evidence type="ECO:0000259" key="9">
    <source>
        <dbReference type="Pfam" id="PF00905"/>
    </source>
</evidence>
<keyword evidence="5 8" id="KW-0378">Hydrolase</keyword>
<dbReference type="InterPro" id="IPR001460">
    <property type="entry name" value="PCN-bd_Tpept"/>
</dbReference>
<keyword evidence="4" id="KW-0732">Signal</keyword>
<dbReference type="PANTHER" id="PTHR30627:SF6">
    <property type="entry name" value="BETA-LACTAMASE YBXI-RELATED"/>
    <property type="match status" value="1"/>
</dbReference>
<evidence type="ECO:0000313" key="10">
    <source>
        <dbReference type="EMBL" id="AQY21079.1"/>
    </source>
</evidence>
<accession>A0A1S7DPN4</accession>
<dbReference type="InterPro" id="IPR012338">
    <property type="entry name" value="Beta-lactam/transpept-like"/>
</dbReference>
<evidence type="ECO:0000256" key="8">
    <source>
        <dbReference type="RuleBase" id="RU361140"/>
    </source>
</evidence>
<dbReference type="InterPro" id="IPR002137">
    <property type="entry name" value="Beta-lactam_class-D_AS"/>
</dbReference>
<name>A0A1S7DPN4_RIEAN</name>
<comment type="similarity">
    <text evidence="2 8">Belongs to the class-D beta-lactamase family.</text>
</comment>
<evidence type="ECO:0000256" key="3">
    <source>
        <dbReference type="ARBA" id="ARBA00012865"/>
    </source>
</evidence>
<dbReference type="Proteomes" id="UP000189883">
    <property type="component" value="Chromosome"/>
</dbReference>
<dbReference type="GO" id="GO:0008658">
    <property type="term" value="F:penicillin binding"/>
    <property type="evidence" value="ECO:0007669"/>
    <property type="project" value="InterPro"/>
</dbReference>
<dbReference type="PROSITE" id="PS00337">
    <property type="entry name" value="BETA_LACTAMASE_D"/>
    <property type="match status" value="1"/>
</dbReference>
<evidence type="ECO:0000256" key="1">
    <source>
        <dbReference type="ARBA" id="ARBA00001526"/>
    </source>
</evidence>
<dbReference type="Gene3D" id="3.40.710.10">
    <property type="entry name" value="DD-peptidase/beta-lactamase superfamily"/>
    <property type="match status" value="1"/>
</dbReference>
<dbReference type="AlphaFoldDB" id="A0A1S7DPN4"/>
<comment type="catalytic activity">
    <reaction evidence="1 8">
        <text>a beta-lactam + H2O = a substituted beta-amino acid</text>
        <dbReference type="Rhea" id="RHEA:20401"/>
        <dbReference type="ChEBI" id="CHEBI:15377"/>
        <dbReference type="ChEBI" id="CHEBI:35627"/>
        <dbReference type="ChEBI" id="CHEBI:140347"/>
        <dbReference type="EC" id="3.5.2.6"/>
    </reaction>
</comment>
<dbReference type="GO" id="GO:0046677">
    <property type="term" value="P:response to antibiotic"/>
    <property type="evidence" value="ECO:0007669"/>
    <property type="project" value="UniProtKB-UniRule"/>
</dbReference>
<dbReference type="PANTHER" id="PTHR30627">
    <property type="entry name" value="PEPTIDOGLYCAN D,D-TRANSPEPTIDASE"/>
    <property type="match status" value="1"/>
</dbReference>
<evidence type="ECO:0000256" key="7">
    <source>
        <dbReference type="PIRSR" id="PIRSR602137-50"/>
    </source>
</evidence>
<evidence type="ECO:0000313" key="11">
    <source>
        <dbReference type="Proteomes" id="UP000189883"/>
    </source>
</evidence>
<gene>
    <name evidence="10" type="primary">bla</name>
    <name evidence="10" type="ORF">AB406_0114</name>
</gene>
<evidence type="ECO:0000256" key="5">
    <source>
        <dbReference type="ARBA" id="ARBA00022801"/>
    </source>
</evidence>
<dbReference type="InterPro" id="IPR050515">
    <property type="entry name" value="Beta-lactam/transpept"/>
</dbReference>
<dbReference type="GO" id="GO:0017001">
    <property type="term" value="P:antibiotic catabolic process"/>
    <property type="evidence" value="ECO:0007669"/>
    <property type="project" value="InterPro"/>
</dbReference>
<reference evidence="10 11" key="1">
    <citation type="submission" date="2015-06" db="EMBL/GenBank/DDBJ databases">
        <title>R. anatipestifer strain HXb2 is the most virulent strain so far, and the genome sequence would help us uncover the pathogenesis.</title>
        <authorList>
            <person name="Hu Q."/>
            <person name="Qi J."/>
            <person name="Bo H."/>
            <person name="Liu G."/>
            <person name="Tao M."/>
            <person name="Ding Y."/>
            <person name="Xue Y."/>
        </authorList>
    </citation>
    <scope>NUCLEOTIDE SEQUENCE [LARGE SCALE GENOMIC DNA]</scope>
    <source>
        <strain evidence="10 11">HXb2</strain>
    </source>
</reference>
<feature type="active site" description="Acyl-ester intermediate" evidence="7">
    <location>
        <position position="110"/>
    </location>
</feature>
<dbReference type="SUPFAM" id="SSF56601">
    <property type="entry name" value="beta-lactamase/transpeptidase-like"/>
    <property type="match status" value="1"/>
</dbReference>
<organism evidence="10 11">
    <name type="scientific">Riemerella anatipestifer</name>
    <name type="common">Moraxella anatipestifer</name>
    <dbReference type="NCBI Taxonomy" id="34085"/>
    <lineage>
        <taxon>Bacteria</taxon>
        <taxon>Pseudomonadati</taxon>
        <taxon>Bacteroidota</taxon>
        <taxon>Flavobacteriia</taxon>
        <taxon>Flavobacteriales</taxon>
        <taxon>Weeksellaceae</taxon>
        <taxon>Riemerella</taxon>
    </lineage>
</organism>
<dbReference type="NCBIfam" id="NF012161">
    <property type="entry name" value="bla_class_D_main"/>
    <property type="match status" value="1"/>
</dbReference>
<proteinExistence type="inferred from homology"/>
<keyword evidence="6 8" id="KW-0046">Antibiotic resistance</keyword>
<protein>
    <recommendedName>
        <fullName evidence="3 8">Beta-lactamase</fullName>
        <ecNumber evidence="3 8">3.5.2.6</ecNumber>
    </recommendedName>
</protein>
<dbReference type="GO" id="GO:0005886">
    <property type="term" value="C:plasma membrane"/>
    <property type="evidence" value="ECO:0007669"/>
    <property type="project" value="TreeGrafter"/>
</dbReference>
<dbReference type="Pfam" id="PF00905">
    <property type="entry name" value="Transpeptidase"/>
    <property type="match status" value="1"/>
</dbReference>
<feature type="modified residue" description="N6-carboxylysine" evidence="7">
    <location>
        <position position="113"/>
    </location>
</feature>